<evidence type="ECO:0000313" key="3">
    <source>
        <dbReference type="Proteomes" id="UP001432027"/>
    </source>
</evidence>
<comment type="caution">
    <text evidence="2">The sequence shown here is derived from an EMBL/GenBank/DDBJ whole genome shotgun (WGS) entry which is preliminary data.</text>
</comment>
<protein>
    <submittedName>
        <fullName evidence="2">Uncharacterized protein</fullName>
    </submittedName>
</protein>
<evidence type="ECO:0000256" key="1">
    <source>
        <dbReference type="SAM" id="MobiDB-lite"/>
    </source>
</evidence>
<reference evidence="2" key="1">
    <citation type="submission" date="2023-10" db="EMBL/GenBank/DDBJ databases">
        <title>Genome assembly of Pristionchus species.</title>
        <authorList>
            <person name="Yoshida K."/>
            <person name="Sommer R.J."/>
        </authorList>
    </citation>
    <scope>NUCLEOTIDE SEQUENCE</scope>
    <source>
        <strain evidence="2">RS0144</strain>
    </source>
</reference>
<organism evidence="2 3">
    <name type="scientific">Pristionchus entomophagus</name>
    <dbReference type="NCBI Taxonomy" id="358040"/>
    <lineage>
        <taxon>Eukaryota</taxon>
        <taxon>Metazoa</taxon>
        <taxon>Ecdysozoa</taxon>
        <taxon>Nematoda</taxon>
        <taxon>Chromadorea</taxon>
        <taxon>Rhabditida</taxon>
        <taxon>Rhabditina</taxon>
        <taxon>Diplogasteromorpha</taxon>
        <taxon>Diplogasteroidea</taxon>
        <taxon>Neodiplogasteridae</taxon>
        <taxon>Pristionchus</taxon>
    </lineage>
</organism>
<keyword evidence="3" id="KW-1185">Reference proteome</keyword>
<feature type="non-terminal residue" evidence="2">
    <location>
        <position position="1"/>
    </location>
</feature>
<sequence>GERERSLLTQSNHANGVAGQIAAEASQNATNGWQEALASSMHSPPRSISPHSEIKQLKK</sequence>
<evidence type="ECO:0000313" key="2">
    <source>
        <dbReference type="EMBL" id="GMT07159.1"/>
    </source>
</evidence>
<dbReference type="Proteomes" id="UP001432027">
    <property type="component" value="Unassembled WGS sequence"/>
</dbReference>
<name>A0AAV5UJM5_9BILA</name>
<accession>A0AAV5UJM5</accession>
<dbReference type="EMBL" id="BTSX01000006">
    <property type="protein sequence ID" value="GMT07159.1"/>
    <property type="molecule type" value="Genomic_DNA"/>
</dbReference>
<gene>
    <name evidence="2" type="ORF">PENTCL1PPCAC_29333</name>
</gene>
<feature type="region of interest" description="Disordered" evidence="1">
    <location>
        <begin position="25"/>
        <end position="59"/>
    </location>
</feature>
<dbReference type="AlphaFoldDB" id="A0AAV5UJM5"/>
<proteinExistence type="predicted"/>